<reference evidence="12 13" key="1">
    <citation type="journal article" date="2023" name="Plant Biotechnol. J.">
        <title>Chromosome-level wild Hevea brasiliensis genome provides new tools for genomic-assisted breeding and valuable loci to elevate rubber yield.</title>
        <authorList>
            <person name="Cheng H."/>
            <person name="Song X."/>
            <person name="Hu Y."/>
            <person name="Wu T."/>
            <person name="Yang Q."/>
            <person name="An Z."/>
            <person name="Feng S."/>
            <person name="Deng Z."/>
            <person name="Wu W."/>
            <person name="Zeng X."/>
            <person name="Tu M."/>
            <person name="Wang X."/>
            <person name="Huang H."/>
        </authorList>
    </citation>
    <scope>NUCLEOTIDE SEQUENCE [LARGE SCALE GENOMIC DNA]</scope>
    <source>
        <strain evidence="12">MT/VB/25A 57/8</strain>
    </source>
</reference>
<feature type="transmembrane region" description="Helical" evidence="10">
    <location>
        <begin position="169"/>
        <end position="191"/>
    </location>
</feature>
<dbReference type="PROSITE" id="PS00217">
    <property type="entry name" value="SUGAR_TRANSPORT_2"/>
    <property type="match status" value="1"/>
</dbReference>
<keyword evidence="4" id="KW-0762">Sugar transport</keyword>
<evidence type="ECO:0000313" key="13">
    <source>
        <dbReference type="Proteomes" id="UP001174677"/>
    </source>
</evidence>
<dbReference type="InterPro" id="IPR005829">
    <property type="entry name" value="Sugar_transporter_CS"/>
</dbReference>
<keyword evidence="8 10" id="KW-0472">Membrane</keyword>
<evidence type="ECO:0000256" key="1">
    <source>
        <dbReference type="ARBA" id="ARBA00004141"/>
    </source>
</evidence>
<dbReference type="PROSITE" id="PS00216">
    <property type="entry name" value="SUGAR_TRANSPORT_1"/>
    <property type="match status" value="1"/>
</dbReference>
<evidence type="ECO:0000256" key="6">
    <source>
        <dbReference type="ARBA" id="ARBA00022847"/>
    </source>
</evidence>
<feature type="transmembrane region" description="Helical" evidence="10">
    <location>
        <begin position="347"/>
        <end position="367"/>
    </location>
</feature>
<evidence type="ECO:0000256" key="8">
    <source>
        <dbReference type="ARBA" id="ARBA00023136"/>
    </source>
</evidence>
<organism evidence="12 13">
    <name type="scientific">Hevea brasiliensis</name>
    <name type="common">Para rubber tree</name>
    <name type="synonym">Siphonia brasiliensis</name>
    <dbReference type="NCBI Taxonomy" id="3981"/>
    <lineage>
        <taxon>Eukaryota</taxon>
        <taxon>Viridiplantae</taxon>
        <taxon>Streptophyta</taxon>
        <taxon>Embryophyta</taxon>
        <taxon>Tracheophyta</taxon>
        <taxon>Spermatophyta</taxon>
        <taxon>Magnoliopsida</taxon>
        <taxon>eudicotyledons</taxon>
        <taxon>Gunneridae</taxon>
        <taxon>Pentapetalae</taxon>
        <taxon>rosids</taxon>
        <taxon>fabids</taxon>
        <taxon>Malpighiales</taxon>
        <taxon>Euphorbiaceae</taxon>
        <taxon>Crotonoideae</taxon>
        <taxon>Micrandreae</taxon>
        <taxon>Hevea</taxon>
    </lineage>
</organism>
<feature type="transmembrane region" description="Helical" evidence="10">
    <location>
        <begin position="282"/>
        <end position="306"/>
    </location>
</feature>
<gene>
    <name evidence="12" type="ORF">P3X46_027680</name>
</gene>
<dbReference type="NCBIfam" id="TIGR00879">
    <property type="entry name" value="SP"/>
    <property type="match status" value="1"/>
</dbReference>
<comment type="caution">
    <text evidence="12">The sequence shown here is derived from an EMBL/GenBank/DDBJ whole genome shotgun (WGS) entry which is preliminary data.</text>
</comment>
<dbReference type="InterPro" id="IPR020846">
    <property type="entry name" value="MFS_dom"/>
</dbReference>
<dbReference type="InterPro" id="IPR045262">
    <property type="entry name" value="STP/PLT_plant"/>
</dbReference>
<keyword evidence="3 9" id="KW-0813">Transport</keyword>
<feature type="transmembrane region" description="Helical" evidence="10">
    <location>
        <begin position="419"/>
        <end position="440"/>
    </location>
</feature>
<feature type="transmembrane region" description="Helical" evidence="10">
    <location>
        <begin position="111"/>
        <end position="130"/>
    </location>
</feature>
<dbReference type="InterPro" id="IPR003663">
    <property type="entry name" value="Sugar/inositol_transpt"/>
</dbReference>
<comment type="subcellular location">
    <subcellularLocation>
        <location evidence="1">Membrane</location>
        <topology evidence="1">Multi-pass membrane protein</topology>
    </subcellularLocation>
</comment>
<feature type="transmembrane region" description="Helical" evidence="10">
    <location>
        <begin position="197"/>
        <end position="221"/>
    </location>
</feature>
<evidence type="ECO:0000313" key="12">
    <source>
        <dbReference type="EMBL" id="KAJ9154329.1"/>
    </source>
</evidence>
<evidence type="ECO:0000256" key="5">
    <source>
        <dbReference type="ARBA" id="ARBA00022692"/>
    </source>
</evidence>
<evidence type="ECO:0000256" key="9">
    <source>
        <dbReference type="RuleBase" id="RU003346"/>
    </source>
</evidence>
<dbReference type="InterPro" id="IPR036259">
    <property type="entry name" value="MFS_trans_sf"/>
</dbReference>
<sequence length="515" mass="56814">MPAIAIASDGDVPEFEGKITFKVIICVMIAACGGLMFGYDVGVSGGVTAMDDFLEKFFPSVYERKKHAHENNYCKYDNQYLQLFTSSLYIAALVASFFASRTCTKYGRKPTMLLASFFFTVGVALSALGVNIGMVIIGRVLLGLGVGFANQAVPLFLSELAPVKIRGALNICFQLFVTIGILVANVVNYFTGKVHPYGFRISLGIAGVPALMLGLGSLTIVETPTSLVERKRTEQGRAVLKKIRGVDNVDLEFDSIVHACEKARQVTDPYRRLMKRPSRPPLVIAILLQIFQQFTGINAIMFYAPVLFQTVGFGNDASLLSSVITGGVNVLCTIVSVVLVDRAGRRILLLESCVQMLITQTIIGIILMKDLKATGDLPSGEALVVVVMVCVFVAGFSWSWGPLGWLIPSETFPLETRTAGFSFAVSTNMLFTFIIAQAFLSMLCKMQAGIFFFFAAWIFVMMSFALFFIPETKGVPVDAMVDKVWKQHWFWRRYFDEDKEESVKKGPELIHPHMT</sequence>
<protein>
    <recommendedName>
        <fullName evidence="11">Major facilitator superfamily (MFS) profile domain-containing protein</fullName>
    </recommendedName>
</protein>
<evidence type="ECO:0000256" key="4">
    <source>
        <dbReference type="ARBA" id="ARBA00022597"/>
    </source>
</evidence>
<dbReference type="InterPro" id="IPR044778">
    <property type="entry name" value="MFS_STP/MST-like_plant"/>
</dbReference>
<evidence type="ECO:0000256" key="10">
    <source>
        <dbReference type="SAM" id="Phobius"/>
    </source>
</evidence>
<dbReference type="CDD" id="cd17361">
    <property type="entry name" value="MFS_STP"/>
    <property type="match status" value="1"/>
</dbReference>
<evidence type="ECO:0000259" key="11">
    <source>
        <dbReference type="PROSITE" id="PS50850"/>
    </source>
</evidence>
<dbReference type="PANTHER" id="PTHR23500">
    <property type="entry name" value="SOLUTE CARRIER FAMILY 2, FACILITATED GLUCOSE TRANSPORTER"/>
    <property type="match status" value="1"/>
</dbReference>
<dbReference type="SUPFAM" id="SSF103473">
    <property type="entry name" value="MFS general substrate transporter"/>
    <property type="match status" value="1"/>
</dbReference>
<dbReference type="Proteomes" id="UP001174677">
    <property type="component" value="Chromosome 15"/>
</dbReference>
<accession>A0ABQ9L426</accession>
<proteinExistence type="inferred from homology"/>
<comment type="similarity">
    <text evidence="2 9">Belongs to the major facilitator superfamily. Sugar transporter (TC 2.A.1.1) family.</text>
</comment>
<feature type="domain" description="Major facilitator superfamily (MFS) profile" evidence="11">
    <location>
        <begin position="26"/>
        <end position="473"/>
    </location>
</feature>
<feature type="transmembrane region" description="Helical" evidence="10">
    <location>
        <begin position="80"/>
        <end position="99"/>
    </location>
</feature>
<dbReference type="InterPro" id="IPR005828">
    <property type="entry name" value="MFS_sugar_transport-like"/>
</dbReference>
<dbReference type="Gene3D" id="1.20.1250.20">
    <property type="entry name" value="MFS general substrate transporter like domains"/>
    <property type="match status" value="1"/>
</dbReference>
<dbReference type="Pfam" id="PF00083">
    <property type="entry name" value="Sugar_tr"/>
    <property type="match status" value="1"/>
</dbReference>
<feature type="transmembrane region" description="Helical" evidence="10">
    <location>
        <begin position="318"/>
        <end position="340"/>
    </location>
</feature>
<dbReference type="PANTHER" id="PTHR23500:SF472">
    <property type="entry name" value="SUGAR TRANSPORT PROTEIN 6"/>
    <property type="match status" value="1"/>
</dbReference>
<feature type="transmembrane region" description="Helical" evidence="10">
    <location>
        <begin position="136"/>
        <end position="157"/>
    </location>
</feature>
<dbReference type="PRINTS" id="PR00171">
    <property type="entry name" value="SUGRTRNSPORT"/>
</dbReference>
<dbReference type="PROSITE" id="PS50850">
    <property type="entry name" value="MFS"/>
    <property type="match status" value="1"/>
</dbReference>
<keyword evidence="5 10" id="KW-0812">Transmembrane</keyword>
<feature type="transmembrane region" description="Helical" evidence="10">
    <location>
        <begin position="21"/>
        <end position="39"/>
    </location>
</feature>
<evidence type="ECO:0000256" key="3">
    <source>
        <dbReference type="ARBA" id="ARBA00022448"/>
    </source>
</evidence>
<evidence type="ECO:0000256" key="2">
    <source>
        <dbReference type="ARBA" id="ARBA00010992"/>
    </source>
</evidence>
<feature type="transmembrane region" description="Helical" evidence="10">
    <location>
        <begin position="382"/>
        <end position="407"/>
    </location>
</feature>
<name>A0ABQ9L426_HEVBR</name>
<dbReference type="EMBL" id="JARPOI010000015">
    <property type="protein sequence ID" value="KAJ9154329.1"/>
    <property type="molecule type" value="Genomic_DNA"/>
</dbReference>
<feature type="transmembrane region" description="Helical" evidence="10">
    <location>
        <begin position="446"/>
        <end position="469"/>
    </location>
</feature>
<keyword evidence="6" id="KW-0769">Symport</keyword>
<keyword evidence="7 10" id="KW-1133">Transmembrane helix</keyword>
<keyword evidence="13" id="KW-1185">Reference proteome</keyword>
<evidence type="ECO:0000256" key="7">
    <source>
        <dbReference type="ARBA" id="ARBA00022989"/>
    </source>
</evidence>